<keyword evidence="2" id="KW-1185">Reference proteome</keyword>
<protein>
    <submittedName>
        <fullName evidence="1">Uncharacterized protein</fullName>
    </submittedName>
</protein>
<gene>
    <name evidence="1" type="ORF">Theba_2676</name>
</gene>
<evidence type="ECO:0000313" key="2">
    <source>
        <dbReference type="Proteomes" id="UP000002881"/>
    </source>
</evidence>
<dbReference type="STRING" id="660470.Theba_2676"/>
<accession>I2F8M2</accession>
<dbReference type="eggNOG" id="COG5544">
    <property type="taxonomic scope" value="Bacteria"/>
</dbReference>
<dbReference type="EMBL" id="CP003532">
    <property type="protein sequence ID" value="AFK08275.1"/>
    <property type="molecule type" value="Genomic_DNA"/>
</dbReference>
<dbReference type="KEGG" id="mpg:Theba_2676"/>
<dbReference type="AlphaFoldDB" id="I2F8M2"/>
<sequence length="100" mass="10987" precursor="true">MVVFVLLFSIVSLAVTGYDKFIHYSVSYSAYGLSSYFLGDIGGFVFSASLGVGKEIWDWFSGKGTAEYGDLIADFAGIISAYSLTKRLPFRPLLVFVLVF</sequence>
<reference evidence="1 2" key="1">
    <citation type="journal article" date="2012" name="Genome Biol. Evol.">
        <title>Genome Sequence of the Mesophilic Thermotogales Bacterium Mesotoga prima MesG1.Ag.4.2 Reveals the Largest Thermotogales Genome To Date.</title>
        <authorList>
            <person name="Zhaxybayeva O."/>
            <person name="Swithers K.S."/>
            <person name="Foght J."/>
            <person name="Green A.G."/>
            <person name="Bruce D."/>
            <person name="Detter C."/>
            <person name="Han S."/>
            <person name="Teshima H."/>
            <person name="Han J."/>
            <person name="Woyke T."/>
            <person name="Pitluck S."/>
            <person name="Nolan M."/>
            <person name="Ivanova N."/>
            <person name="Pati A."/>
            <person name="Land M.L."/>
            <person name="Dlutek M."/>
            <person name="Doolittle W.F."/>
            <person name="Noll K.M."/>
            <person name="Nesbo C.L."/>
        </authorList>
    </citation>
    <scope>NUCLEOTIDE SEQUENCE [LARGE SCALE GENOMIC DNA]</scope>
    <source>
        <strain evidence="2">mesG1.Ag.4.2</strain>
    </source>
</reference>
<evidence type="ECO:0000313" key="1">
    <source>
        <dbReference type="EMBL" id="AFK08275.1"/>
    </source>
</evidence>
<dbReference type="Proteomes" id="UP000002881">
    <property type="component" value="Chromosome"/>
</dbReference>
<name>I2F8M2_9BACT</name>
<proteinExistence type="predicted"/>
<dbReference type="GeneID" id="87108375"/>
<organism evidence="1 2">
    <name type="scientific">Mesotoga prima MesG1.Ag.4.2</name>
    <dbReference type="NCBI Taxonomy" id="660470"/>
    <lineage>
        <taxon>Bacteria</taxon>
        <taxon>Thermotogati</taxon>
        <taxon>Thermotogota</taxon>
        <taxon>Thermotogae</taxon>
        <taxon>Kosmotogales</taxon>
        <taxon>Kosmotogaceae</taxon>
        <taxon>Mesotoga</taxon>
    </lineage>
</organism>
<dbReference type="RefSeq" id="WP_014731970.1">
    <property type="nucleotide sequence ID" value="NC_017934.1"/>
</dbReference>
<dbReference type="HOGENOM" id="CLU_2302546_0_0_0"/>